<dbReference type="Pfam" id="PF08338">
    <property type="entry name" value="DUF1731"/>
    <property type="match status" value="1"/>
</dbReference>
<gene>
    <name evidence="4" type="ORF">ACPOL_3880</name>
</gene>
<dbReference type="InterPro" id="IPR036291">
    <property type="entry name" value="NAD(P)-bd_dom_sf"/>
</dbReference>
<dbReference type="KEGG" id="abas:ACPOL_3880"/>
<dbReference type="PANTHER" id="PTHR11092:SF0">
    <property type="entry name" value="EPIMERASE FAMILY PROTEIN SDR39U1"/>
    <property type="match status" value="1"/>
</dbReference>
<evidence type="ECO:0000259" key="3">
    <source>
        <dbReference type="Pfam" id="PF08338"/>
    </source>
</evidence>
<dbReference type="EMBL" id="CP030840">
    <property type="protein sequence ID" value="AXC13159.1"/>
    <property type="molecule type" value="Genomic_DNA"/>
</dbReference>
<protein>
    <submittedName>
        <fullName evidence="4">Cell division inhibitor</fullName>
    </submittedName>
</protein>
<dbReference type="PANTHER" id="PTHR11092">
    <property type="entry name" value="SUGAR NUCLEOTIDE EPIMERASE RELATED"/>
    <property type="match status" value="1"/>
</dbReference>
<evidence type="ECO:0000313" key="5">
    <source>
        <dbReference type="Proteomes" id="UP000253606"/>
    </source>
</evidence>
<dbReference type="Gene3D" id="3.40.50.720">
    <property type="entry name" value="NAD(P)-binding Rossmann-like Domain"/>
    <property type="match status" value="1"/>
</dbReference>
<reference evidence="4 5" key="1">
    <citation type="journal article" date="2018" name="Front. Microbiol.">
        <title>Hydrolytic Capabilities as a Key to Environmental Success: Chitinolytic and Cellulolytic Acidobacteria From Acidic Sub-arctic Soils and Boreal Peatlands.</title>
        <authorList>
            <person name="Belova S.E."/>
            <person name="Ravin N.V."/>
            <person name="Pankratov T.A."/>
            <person name="Rakitin A.L."/>
            <person name="Ivanova A.A."/>
            <person name="Beletsky A.V."/>
            <person name="Mardanov A.V."/>
            <person name="Sinninghe Damste J.S."/>
            <person name="Dedysh S.N."/>
        </authorList>
    </citation>
    <scope>NUCLEOTIDE SEQUENCE [LARGE SCALE GENOMIC DNA]</scope>
    <source>
        <strain evidence="4 5">SBC82</strain>
    </source>
</reference>
<dbReference type="NCBIfam" id="TIGR01777">
    <property type="entry name" value="yfcH"/>
    <property type="match status" value="1"/>
</dbReference>
<dbReference type="RefSeq" id="WP_114208227.1">
    <property type="nucleotide sequence ID" value="NZ_CP030840.1"/>
</dbReference>
<dbReference type="SUPFAM" id="SSF51735">
    <property type="entry name" value="NAD(P)-binding Rossmann-fold domains"/>
    <property type="match status" value="1"/>
</dbReference>
<dbReference type="InterPro" id="IPR001509">
    <property type="entry name" value="Epimerase_deHydtase"/>
</dbReference>
<dbReference type="InterPro" id="IPR013549">
    <property type="entry name" value="DUF1731"/>
</dbReference>
<feature type="domain" description="NAD-dependent epimerase/dehydratase" evidence="2">
    <location>
        <begin position="10"/>
        <end position="228"/>
    </location>
</feature>
<sequence>MNFASLNKTILVSGASGLIGSALVRGWMPEPIHLVRLVRQKEHVREAKAGQAVLWNPSAEPPLADLQLLRGVTAAVHLSGATVAGPRWTPAYKREIFNSRVQSTTALVNTLLKLAPLPEVLVCASAIGIYGNRAEEILDENSPPGEGFLANTCVAWEAATLAAEAAGIRVVHARFGVVLSPQGGALAKMLPLFRLGLGGPLGNGRQFMPWITLRDAVSILRYCIDEPAIRGAVNVVAPNPVTNAEFTRALGSALHRPAILPAPSFALRLAFGEMADQALLASDRVVPAKLLQNGFEFADPLLGPALESIISSPA</sequence>
<keyword evidence="5" id="KW-1185">Reference proteome</keyword>
<comment type="similarity">
    <text evidence="1">Belongs to the NAD(P)-dependent epimerase/dehydratase family. SDR39U1 subfamily.</text>
</comment>
<dbReference type="OrthoDB" id="9801773at2"/>
<dbReference type="Proteomes" id="UP000253606">
    <property type="component" value="Chromosome"/>
</dbReference>
<dbReference type="AlphaFoldDB" id="A0A2Z5G2A2"/>
<feature type="domain" description="DUF1731" evidence="3">
    <location>
        <begin position="262"/>
        <end position="309"/>
    </location>
</feature>
<organism evidence="4 5">
    <name type="scientific">Acidisarcina polymorpha</name>
    <dbReference type="NCBI Taxonomy" id="2211140"/>
    <lineage>
        <taxon>Bacteria</taxon>
        <taxon>Pseudomonadati</taxon>
        <taxon>Acidobacteriota</taxon>
        <taxon>Terriglobia</taxon>
        <taxon>Terriglobales</taxon>
        <taxon>Acidobacteriaceae</taxon>
        <taxon>Acidisarcina</taxon>
    </lineage>
</organism>
<proteinExistence type="inferred from homology"/>
<evidence type="ECO:0000256" key="1">
    <source>
        <dbReference type="ARBA" id="ARBA00009353"/>
    </source>
</evidence>
<name>A0A2Z5G2A2_9BACT</name>
<dbReference type="InterPro" id="IPR010099">
    <property type="entry name" value="SDR39U1"/>
</dbReference>
<accession>A0A2Z5G2A2</accession>
<dbReference type="Pfam" id="PF01370">
    <property type="entry name" value="Epimerase"/>
    <property type="match status" value="1"/>
</dbReference>
<evidence type="ECO:0000259" key="2">
    <source>
        <dbReference type="Pfam" id="PF01370"/>
    </source>
</evidence>
<evidence type="ECO:0000313" key="4">
    <source>
        <dbReference type="EMBL" id="AXC13159.1"/>
    </source>
</evidence>